<feature type="signal peptide" evidence="1">
    <location>
        <begin position="1"/>
        <end position="19"/>
    </location>
</feature>
<keyword evidence="1" id="KW-0732">Signal</keyword>
<gene>
    <name evidence="3" type="ORF">HJ01_00641</name>
</gene>
<dbReference type="EMBL" id="AHKF01000010">
    <property type="protein sequence ID" value="EIA09959.1"/>
    <property type="molecule type" value="Genomic_DNA"/>
</dbReference>
<evidence type="ECO:0000313" key="3">
    <source>
        <dbReference type="EMBL" id="EIA09959.1"/>
    </source>
</evidence>
<comment type="caution">
    <text evidence="3">The sequence shown here is derived from an EMBL/GenBank/DDBJ whole genome shotgun (WGS) entry which is preliminary data.</text>
</comment>
<dbReference type="Proteomes" id="UP000005566">
    <property type="component" value="Unassembled WGS sequence"/>
</dbReference>
<dbReference type="OrthoDB" id="1143271at2"/>
<dbReference type="RefSeq" id="WP_007136818.1">
    <property type="nucleotide sequence ID" value="NZ_AHKF01000010.1"/>
</dbReference>
<dbReference type="InterPro" id="IPR025665">
    <property type="entry name" value="Beta-barrel_OMP_2"/>
</dbReference>
<dbReference type="Pfam" id="PF13568">
    <property type="entry name" value="OMP_b-brl_2"/>
    <property type="match status" value="1"/>
</dbReference>
<feature type="chain" id="PRO_5003609539" description="Outer membrane protein beta-barrel domain-containing protein" evidence="1">
    <location>
        <begin position="20"/>
        <end position="213"/>
    </location>
</feature>
<sequence>MKKLYTTYVLLLISFTAAAQYGYRDSNRIGINFGINQFTLNTNNFQTKPALGWDAGLSIRGNFYNSWDMVYGIQFSENNFSVATKNNILANEDVNLKLASAQISLQLSYVVVENTLSIEFGPVVQVGGKFKSEYNKENNTISGTTLVVKDIEDISKFNFYPCAGITAGVKHFRLNISYQYGINNMLKNLNTKNLGYDFKGNPGILNGNIILYL</sequence>
<keyword evidence="4" id="KW-1185">Reference proteome</keyword>
<protein>
    <recommendedName>
        <fullName evidence="2">Outer membrane protein beta-barrel domain-containing protein</fullName>
    </recommendedName>
</protein>
<dbReference type="STRING" id="1086011.HJ01_00641"/>
<accession>H7FNH0</accession>
<organism evidence="3 4">
    <name type="scientific">Flavobacterium frigoris (strain PS1)</name>
    <dbReference type="NCBI Taxonomy" id="1086011"/>
    <lineage>
        <taxon>Bacteria</taxon>
        <taxon>Pseudomonadati</taxon>
        <taxon>Bacteroidota</taxon>
        <taxon>Flavobacteriia</taxon>
        <taxon>Flavobacteriales</taxon>
        <taxon>Flavobacteriaceae</taxon>
        <taxon>Flavobacterium</taxon>
    </lineage>
</organism>
<dbReference type="AlphaFoldDB" id="H7FNH0"/>
<evidence type="ECO:0000259" key="2">
    <source>
        <dbReference type="Pfam" id="PF13568"/>
    </source>
</evidence>
<evidence type="ECO:0000256" key="1">
    <source>
        <dbReference type="SAM" id="SignalP"/>
    </source>
</evidence>
<evidence type="ECO:0000313" key="4">
    <source>
        <dbReference type="Proteomes" id="UP000005566"/>
    </source>
</evidence>
<feature type="domain" description="Outer membrane protein beta-barrel" evidence="2">
    <location>
        <begin position="28"/>
        <end position="186"/>
    </location>
</feature>
<reference evidence="3 4" key="1">
    <citation type="journal article" date="2014" name="Acta Crystallogr. D">
        <title>Structure-based characterization and antifreeze properties of a hyperactive ice-binding protein from the Antarctic bacterium Flavobacterium frigoris PS1.</title>
        <authorList>
            <person name="Do H."/>
            <person name="Kim S.J."/>
            <person name="Kim H.J."/>
            <person name="Lee J.H."/>
        </authorList>
    </citation>
    <scope>NUCLEOTIDE SEQUENCE [LARGE SCALE GENOMIC DNA]</scope>
    <source>
        <strain evidence="3 4">PS1</strain>
    </source>
</reference>
<proteinExistence type="predicted"/>
<name>H7FNH0_FLAFP</name>
<dbReference type="eggNOG" id="ENOG502ZBS7">
    <property type="taxonomic scope" value="Bacteria"/>
</dbReference>
<dbReference type="PATRIC" id="fig|1086011.3.peg.630"/>